<proteinExistence type="predicted"/>
<organism evidence="1 2">
    <name type="scientific">Desulfosarcina ovata subsp. ovata</name>
    <dbReference type="NCBI Taxonomy" id="2752305"/>
    <lineage>
        <taxon>Bacteria</taxon>
        <taxon>Pseudomonadati</taxon>
        <taxon>Thermodesulfobacteriota</taxon>
        <taxon>Desulfobacteria</taxon>
        <taxon>Desulfobacterales</taxon>
        <taxon>Desulfosarcinaceae</taxon>
        <taxon>Desulfosarcina</taxon>
    </lineage>
</organism>
<dbReference type="AlphaFoldDB" id="A0A5K8AAP8"/>
<dbReference type="Proteomes" id="UP000422108">
    <property type="component" value="Chromosome"/>
</dbReference>
<evidence type="ECO:0000313" key="2">
    <source>
        <dbReference type="Proteomes" id="UP000422108"/>
    </source>
</evidence>
<sequence>MPTQICPLCGKKAKYDNPPGNSEKYKCFLCPVGGSFVISLMAEDHLAKFPIIDRTYYSDKAKDAKKGKVLIIQFCDDGLEAPLIQRYDEKAEWFRLGDEIN</sequence>
<dbReference type="RefSeq" id="WP_155310828.1">
    <property type="nucleotide sequence ID" value="NZ_AP021879.1"/>
</dbReference>
<reference evidence="1 2" key="1">
    <citation type="submission" date="2019-11" db="EMBL/GenBank/DDBJ databases">
        <title>Comparative genomics of hydrocarbon-degrading Desulfosarcina strains.</title>
        <authorList>
            <person name="Watanabe M."/>
            <person name="Kojima H."/>
            <person name="Fukui M."/>
        </authorList>
    </citation>
    <scope>NUCLEOTIDE SEQUENCE [LARGE SCALE GENOMIC DNA]</scope>
    <source>
        <strain evidence="2">oXyS1</strain>
    </source>
</reference>
<name>A0A5K8AAP8_9BACT</name>
<gene>
    <name evidence="1" type="ORF">DSCOOX_28470</name>
</gene>
<protein>
    <submittedName>
        <fullName evidence="1">Uncharacterized protein</fullName>
    </submittedName>
</protein>
<keyword evidence="2" id="KW-1185">Reference proteome</keyword>
<evidence type="ECO:0000313" key="1">
    <source>
        <dbReference type="EMBL" id="BBO89667.1"/>
    </source>
</evidence>
<accession>A0A5K8AAP8</accession>
<dbReference type="EMBL" id="AP021879">
    <property type="protein sequence ID" value="BBO89667.1"/>
    <property type="molecule type" value="Genomic_DNA"/>
</dbReference>